<dbReference type="PANTHER" id="PTHR43130:SF15">
    <property type="entry name" value="THIJ_PFPI FAMILY PROTEIN (AFU_ORTHOLOGUE AFUA_5G14240)"/>
    <property type="match status" value="1"/>
</dbReference>
<evidence type="ECO:0000259" key="1">
    <source>
        <dbReference type="Pfam" id="PF01965"/>
    </source>
</evidence>
<dbReference type="Gene3D" id="3.40.50.880">
    <property type="match status" value="1"/>
</dbReference>
<dbReference type="EMBL" id="FAXA01000390">
    <property type="protein sequence ID" value="CUV03289.1"/>
    <property type="molecule type" value="Genomic_DNA"/>
</dbReference>
<sequence>MKTVAALIFEGMAPLDLFGPIQVFTAAYTPREDDPSRPDTTKPLYKVITVGRGKGWVATGANGAGPVVVAEHGINDDFDFDILLVPGGGGTRALVADPSFIKSLLAACERADVVASVCTGAALLAQTSILDNKAATSNKTAWNWVLSQGEKVEWDVTPRWVDLVDKNTGKGIITSAGVSAGIDMALALVADLDSEQVAENTAAFIEHHRIKSPANDKFAYLASQ</sequence>
<feature type="domain" description="DJ-1/PfpI" evidence="1">
    <location>
        <begin position="2"/>
        <end position="190"/>
    </location>
</feature>
<dbReference type="CDD" id="cd03139">
    <property type="entry name" value="GATase1_PfpI_2"/>
    <property type="match status" value="1"/>
</dbReference>
<dbReference type="InterPro" id="IPR052158">
    <property type="entry name" value="INH-QAR"/>
</dbReference>
<dbReference type="SUPFAM" id="SSF52317">
    <property type="entry name" value="Class I glutamine amidotransferase-like"/>
    <property type="match status" value="1"/>
</dbReference>
<organism evidence="2">
    <name type="scientific">hydrothermal vent metagenome</name>
    <dbReference type="NCBI Taxonomy" id="652676"/>
    <lineage>
        <taxon>unclassified sequences</taxon>
        <taxon>metagenomes</taxon>
        <taxon>ecological metagenomes</taxon>
    </lineage>
</organism>
<evidence type="ECO:0000313" key="2">
    <source>
        <dbReference type="EMBL" id="CUV03289.1"/>
    </source>
</evidence>
<protein>
    <submittedName>
        <fullName evidence="2">ThiJ/PfpI family protein</fullName>
    </submittedName>
</protein>
<name>A0A160VAY5_9ZZZZ</name>
<proteinExistence type="predicted"/>
<dbReference type="Pfam" id="PF01965">
    <property type="entry name" value="DJ-1_PfpI"/>
    <property type="match status" value="1"/>
</dbReference>
<reference evidence="2" key="1">
    <citation type="submission" date="2015-10" db="EMBL/GenBank/DDBJ databases">
        <authorList>
            <person name="Gilbert D.G."/>
        </authorList>
    </citation>
    <scope>NUCLEOTIDE SEQUENCE</scope>
</reference>
<dbReference type="AlphaFoldDB" id="A0A160VAY5"/>
<dbReference type="InterPro" id="IPR002818">
    <property type="entry name" value="DJ-1/PfpI"/>
</dbReference>
<dbReference type="PANTHER" id="PTHR43130">
    <property type="entry name" value="ARAC-FAMILY TRANSCRIPTIONAL REGULATOR"/>
    <property type="match status" value="1"/>
</dbReference>
<gene>
    <name evidence="2" type="ORF">MGWOODY_Clf1932</name>
</gene>
<accession>A0A160VAY5</accession>
<dbReference type="InterPro" id="IPR029062">
    <property type="entry name" value="Class_I_gatase-like"/>
</dbReference>